<keyword evidence="2" id="KW-1133">Transmembrane helix</keyword>
<reference evidence="4 5" key="1">
    <citation type="submission" date="2019-12" db="EMBL/GenBank/DDBJ databases">
        <title>Draft genome sequence of the ascomycete Xylaria multiplex DSM 110363.</title>
        <authorList>
            <person name="Buettner E."/>
            <person name="Kellner H."/>
        </authorList>
    </citation>
    <scope>NUCLEOTIDE SEQUENCE [LARGE SCALE GENOMIC DNA]</scope>
    <source>
        <strain evidence="4 5">DSM 110363</strain>
    </source>
</reference>
<keyword evidence="5" id="KW-1185">Reference proteome</keyword>
<dbReference type="InterPro" id="IPR056146">
    <property type="entry name" value="DUF7729"/>
</dbReference>
<sequence length="455" mass="49133">MSSHRRSSDRGSPSVAATETVGGRVTDSGITGSTEMDATQLDRCWRWHDSWCWFWFWFWRGPLGSGGSGSGSGTSRRSATCLTGPASASRLNRAVIILLISCWICLSTAASISLDESPRPTLFLTGTNTGAEAEAEVQESRLLIDTRIPVFVDGHWQIMSDEEHRELRRREAAPKETTPQTTTMTTEVVIETSTVTDSANPATTTVATSSPLPSPFDGALAANFSGDNSCPTFINDFLSNATFKACYPISLLLQGSQSFFEAEKSFYSITLVLDAACKADVDMCTDYFNDLASSLIADGHCGKEYDRQNALVVQAYRGMKTYNTVYKATCLANQDSSSSEYCFAKAITNSTTPSNAYLYYLPFNSTLPSTAAPICGSCTEQTMAIYQAATSNRKADITNTYLSAAEQINSECGANFVNTSLAAVVESSSTSSYPASSSALLLLSFAFMAISHWIL</sequence>
<dbReference type="Proteomes" id="UP000481858">
    <property type="component" value="Unassembled WGS sequence"/>
</dbReference>
<feature type="transmembrane region" description="Helical" evidence="2">
    <location>
        <begin position="94"/>
        <end position="114"/>
    </location>
</feature>
<keyword evidence="2" id="KW-0472">Membrane</keyword>
<proteinExistence type="predicted"/>
<organism evidence="4 5">
    <name type="scientific">Xylaria multiplex</name>
    <dbReference type="NCBI Taxonomy" id="323545"/>
    <lineage>
        <taxon>Eukaryota</taxon>
        <taxon>Fungi</taxon>
        <taxon>Dikarya</taxon>
        <taxon>Ascomycota</taxon>
        <taxon>Pezizomycotina</taxon>
        <taxon>Sordariomycetes</taxon>
        <taxon>Xylariomycetidae</taxon>
        <taxon>Xylariales</taxon>
        <taxon>Xylariaceae</taxon>
        <taxon>Xylaria</taxon>
    </lineage>
</organism>
<protein>
    <recommendedName>
        <fullName evidence="3">DUF7729 domain-containing protein</fullName>
    </recommendedName>
</protein>
<comment type="caution">
    <text evidence="4">The sequence shown here is derived from an EMBL/GenBank/DDBJ whole genome shotgun (WGS) entry which is preliminary data.</text>
</comment>
<evidence type="ECO:0000256" key="2">
    <source>
        <dbReference type="SAM" id="Phobius"/>
    </source>
</evidence>
<dbReference type="AlphaFoldDB" id="A0A7C8IRH8"/>
<evidence type="ECO:0000313" key="5">
    <source>
        <dbReference type="Proteomes" id="UP000481858"/>
    </source>
</evidence>
<dbReference type="PANTHER" id="PTHR39460:SF1">
    <property type="entry name" value="C6 TRANSCRIPTION FACTOR"/>
    <property type="match status" value="1"/>
</dbReference>
<evidence type="ECO:0000256" key="1">
    <source>
        <dbReference type="SAM" id="MobiDB-lite"/>
    </source>
</evidence>
<dbReference type="InParanoid" id="A0A7C8IRH8"/>
<gene>
    <name evidence="4" type="ORF">GQX73_g3167</name>
</gene>
<evidence type="ECO:0000313" key="4">
    <source>
        <dbReference type="EMBL" id="KAF2970469.1"/>
    </source>
</evidence>
<name>A0A7C8IRH8_9PEZI</name>
<feature type="domain" description="DUF7729" evidence="3">
    <location>
        <begin position="211"/>
        <end position="420"/>
    </location>
</feature>
<dbReference type="PANTHER" id="PTHR39460">
    <property type="entry name" value="EXPRESSED PROTEIN"/>
    <property type="match status" value="1"/>
</dbReference>
<keyword evidence="2" id="KW-0812">Transmembrane</keyword>
<dbReference type="OrthoDB" id="2564812at2759"/>
<accession>A0A7C8IRH8</accession>
<evidence type="ECO:0000259" key="3">
    <source>
        <dbReference type="Pfam" id="PF24855"/>
    </source>
</evidence>
<dbReference type="Pfam" id="PF24855">
    <property type="entry name" value="DUF7729"/>
    <property type="match status" value="1"/>
</dbReference>
<dbReference type="EMBL" id="WUBL01000023">
    <property type="protein sequence ID" value="KAF2970469.1"/>
    <property type="molecule type" value="Genomic_DNA"/>
</dbReference>
<feature type="region of interest" description="Disordered" evidence="1">
    <location>
        <begin position="1"/>
        <end position="32"/>
    </location>
</feature>